<evidence type="ECO:0000313" key="4">
    <source>
        <dbReference type="Proteomes" id="UP000590740"/>
    </source>
</evidence>
<name>A0A7W8DIA0_9BACT</name>
<keyword evidence="3" id="KW-0456">Lyase</keyword>
<accession>A0A7W8DIA0</accession>
<keyword evidence="3" id="KW-0670">Pyruvate</keyword>
<dbReference type="InterPro" id="IPR021135">
    <property type="entry name" value="PEP_COase"/>
</dbReference>
<dbReference type="GO" id="GO:0008964">
    <property type="term" value="F:phosphoenolpyruvate carboxylase activity"/>
    <property type="evidence" value="ECO:0007669"/>
    <property type="project" value="InterPro"/>
</dbReference>
<protein>
    <recommendedName>
        <fullName evidence="2">Phosphoenolpyruvate carboxylase</fullName>
    </recommendedName>
</protein>
<dbReference type="EMBL" id="JACHIG010000001">
    <property type="protein sequence ID" value="MBB5030797.1"/>
    <property type="molecule type" value="Genomic_DNA"/>
</dbReference>
<dbReference type="GO" id="GO:0006099">
    <property type="term" value="P:tricarboxylic acid cycle"/>
    <property type="evidence" value="ECO:0007669"/>
    <property type="project" value="InterPro"/>
</dbReference>
<dbReference type="Pfam" id="PF00311">
    <property type="entry name" value="PEPcase"/>
    <property type="match status" value="1"/>
</dbReference>
<reference evidence="3 4" key="1">
    <citation type="submission" date="2020-08" db="EMBL/GenBank/DDBJ databases">
        <title>Genomic Encyclopedia of Type Strains, Phase IV (KMG-IV): sequencing the most valuable type-strain genomes for metagenomic binning, comparative biology and taxonomic classification.</title>
        <authorList>
            <person name="Goeker M."/>
        </authorList>
    </citation>
    <scope>NUCLEOTIDE SEQUENCE [LARGE SCALE GENOMIC DNA]</scope>
    <source>
        <strain evidence="3 4">DSM 12252</strain>
    </source>
</reference>
<dbReference type="RefSeq" id="WP_184337748.1">
    <property type="nucleotide sequence ID" value="NZ_JACHIG010000001.1"/>
</dbReference>
<dbReference type="SUPFAM" id="SSF51621">
    <property type="entry name" value="Phosphoenolpyruvate/pyruvate domain"/>
    <property type="match status" value="1"/>
</dbReference>
<dbReference type="PANTHER" id="PTHR30523">
    <property type="entry name" value="PHOSPHOENOLPYRUVATE CARBOXYLASE"/>
    <property type="match status" value="1"/>
</dbReference>
<comment type="function">
    <text evidence="1">Forms oxaloacetate, a four-carbon dicarboxylic acid source for the tricarboxylic acid cycle.</text>
</comment>
<keyword evidence="4" id="KW-1185">Reference proteome</keyword>
<gene>
    <name evidence="3" type="ORF">HNQ65_000351</name>
</gene>
<evidence type="ECO:0000313" key="3">
    <source>
        <dbReference type="EMBL" id="MBB5030797.1"/>
    </source>
</evidence>
<dbReference type="GO" id="GO:0005829">
    <property type="term" value="C:cytosol"/>
    <property type="evidence" value="ECO:0007669"/>
    <property type="project" value="TreeGrafter"/>
</dbReference>
<evidence type="ECO:0000256" key="1">
    <source>
        <dbReference type="ARBA" id="ARBA00003670"/>
    </source>
</evidence>
<sequence>MSETPPQNLRTHGFQLLEDDLRYLMEAFSAVLRQMGEPELADSLPWIGTGAPKKATRSLGQAYSIAFQMLNVVEERAASQIRRLREKKSGPEAEKGLWADNLKQLRTLGLNEANILAALKDVCVEPVLTAHPTEAKRETVRELHREIYSLMNRHENAAYTPREQARLQSQLRTQLENLWRTGEIHVTRPSIEAELQNALHYLRDVFPEALTRAHVHLREAWQAAGYDVAKIDTLPPLIRFGSWIGGDRDGHPFVTADVTRHALQTMRKNALRVQRRALEALAFHLPLSSLFQVTPPQLTELIEDLSAQLKAEPSVDLAYILERNKEEPWRAAVYLMRAKVVLATEKPSSPAAYVQPEELRTDIDILAQTLLDVGSKAVVEEQIVPFRRNLTAFGFHSAVLDVRQNSAFHEKALDQLLRAAGLLNGGSFISWPLEQKRELLERELASPRPFLAPGISAGPEADTVLNCYRVLADHRSKFGNAGLGSLIISMTRNVEDMLVVFLLAREAGLMTWSDDGLVCPLPVVPLFETMGDLESGPGIVEAFLSHPIAKRSLLAQSKGGTPVFQMMVGYSDSNKDCGIVASQCALHRAQRELSSTIQRHGVRPIFFHGRGGTVGRGAGPTHWFMEALPHGSLSGGMRMTEQGETIAQKYAHIGSAVYNAELLMASATAATARHRCTESSAPPALEPLFDKLAADSRDAYRAFLHAPDFMKFYRQATPIDALENSRIGSRPARRTGQASLDDLRAIPWVFSWTQSRFYLPGWFGAGSALTKLKTDDPKGYETLAAALPGSAFLRYVLTNIESSLVSANTDLMCAYAGLVEDAAVRDRFLNTILSEYEATRSIIDELFKGTFEERRPRLAYTLNIREEPLKVLHHQQVALLREWRGLQAAGKTEAADAMVTDLLISINAIASGLRTTG</sequence>
<dbReference type="InterPro" id="IPR015813">
    <property type="entry name" value="Pyrv/PenolPyrv_kinase-like_dom"/>
</dbReference>
<comment type="caution">
    <text evidence="3">The sequence shown here is derived from an EMBL/GenBank/DDBJ whole genome shotgun (WGS) entry which is preliminary data.</text>
</comment>
<dbReference type="Proteomes" id="UP000590740">
    <property type="component" value="Unassembled WGS sequence"/>
</dbReference>
<dbReference type="AlphaFoldDB" id="A0A7W8DIA0"/>
<proteinExistence type="predicted"/>
<dbReference type="PANTHER" id="PTHR30523:SF32">
    <property type="entry name" value="PHOSPHOENOLPYRUVATE CARBOXYLASE"/>
    <property type="match status" value="1"/>
</dbReference>
<dbReference type="PRINTS" id="PR00150">
    <property type="entry name" value="PEPCARBXLASE"/>
</dbReference>
<organism evidence="3 4">
    <name type="scientific">Prosthecobacter vanneervenii</name>
    <dbReference type="NCBI Taxonomy" id="48466"/>
    <lineage>
        <taxon>Bacteria</taxon>
        <taxon>Pseudomonadati</taxon>
        <taxon>Verrucomicrobiota</taxon>
        <taxon>Verrucomicrobiia</taxon>
        <taxon>Verrucomicrobiales</taxon>
        <taxon>Verrucomicrobiaceae</taxon>
        <taxon>Prosthecobacter</taxon>
    </lineage>
</organism>
<dbReference type="GO" id="GO:0015977">
    <property type="term" value="P:carbon fixation"/>
    <property type="evidence" value="ECO:0007669"/>
    <property type="project" value="InterPro"/>
</dbReference>
<evidence type="ECO:0000256" key="2">
    <source>
        <dbReference type="ARBA" id="ARBA00022419"/>
    </source>
</evidence>